<keyword evidence="2" id="KW-0012">Acyltransferase</keyword>
<dbReference type="InterPro" id="IPR000182">
    <property type="entry name" value="GNAT_dom"/>
</dbReference>
<feature type="domain" description="N-acetyltransferase" evidence="3">
    <location>
        <begin position="4"/>
        <end position="159"/>
    </location>
</feature>
<gene>
    <name evidence="4" type="ORF">H9815_00180</name>
</gene>
<keyword evidence="1" id="KW-0808">Transferase</keyword>
<organism evidence="4 5">
    <name type="scientific">Candidatus Ruania gallistercoris</name>
    <dbReference type="NCBI Taxonomy" id="2838746"/>
    <lineage>
        <taxon>Bacteria</taxon>
        <taxon>Bacillati</taxon>
        <taxon>Actinomycetota</taxon>
        <taxon>Actinomycetes</taxon>
        <taxon>Micrococcales</taxon>
        <taxon>Ruaniaceae</taxon>
        <taxon>Ruania</taxon>
    </lineage>
</organism>
<protein>
    <submittedName>
        <fullName evidence="4">GNAT family N-acetyltransferase</fullName>
    </submittedName>
</protein>
<dbReference type="InterPro" id="IPR016181">
    <property type="entry name" value="Acyl_CoA_acyltransferase"/>
</dbReference>
<evidence type="ECO:0000256" key="2">
    <source>
        <dbReference type="ARBA" id="ARBA00023315"/>
    </source>
</evidence>
<name>A0A9D2EAE0_9MICO</name>
<dbReference type="Gene3D" id="3.40.630.30">
    <property type="match status" value="1"/>
</dbReference>
<dbReference type="InterPro" id="IPR050832">
    <property type="entry name" value="Bact_Acetyltransf"/>
</dbReference>
<dbReference type="PROSITE" id="PS51186">
    <property type="entry name" value="GNAT"/>
    <property type="match status" value="1"/>
</dbReference>
<dbReference type="EMBL" id="DXBY01000006">
    <property type="protein sequence ID" value="HIZ34168.1"/>
    <property type="molecule type" value="Genomic_DNA"/>
</dbReference>
<evidence type="ECO:0000259" key="3">
    <source>
        <dbReference type="PROSITE" id="PS51186"/>
    </source>
</evidence>
<sequence>MTAAQIRPAHAGDAEALHELHCDTWREAYADLVPEAVLAHQREHGLSGWQRTLGDPAGDTVWLAHRGGVAVGFASASAAGTGQVRSLHLWGLYVRAGEYGLGTGANLLQLAVGDAPCYLWVAAENLRAQAFYRKHGFDLDGAEQQVARWGDLVTVRMVR</sequence>
<dbReference type="SUPFAM" id="SSF55729">
    <property type="entry name" value="Acyl-CoA N-acyltransferases (Nat)"/>
    <property type="match status" value="1"/>
</dbReference>
<dbReference type="PANTHER" id="PTHR43877">
    <property type="entry name" value="AMINOALKYLPHOSPHONATE N-ACETYLTRANSFERASE-RELATED-RELATED"/>
    <property type="match status" value="1"/>
</dbReference>
<proteinExistence type="predicted"/>
<comment type="caution">
    <text evidence="4">The sequence shown here is derived from an EMBL/GenBank/DDBJ whole genome shotgun (WGS) entry which is preliminary data.</text>
</comment>
<evidence type="ECO:0000313" key="4">
    <source>
        <dbReference type="EMBL" id="HIZ34168.1"/>
    </source>
</evidence>
<dbReference type="Pfam" id="PF00583">
    <property type="entry name" value="Acetyltransf_1"/>
    <property type="match status" value="1"/>
</dbReference>
<evidence type="ECO:0000313" key="5">
    <source>
        <dbReference type="Proteomes" id="UP000824037"/>
    </source>
</evidence>
<dbReference type="GO" id="GO:0016747">
    <property type="term" value="F:acyltransferase activity, transferring groups other than amino-acyl groups"/>
    <property type="evidence" value="ECO:0007669"/>
    <property type="project" value="InterPro"/>
</dbReference>
<reference evidence="4" key="1">
    <citation type="journal article" date="2021" name="PeerJ">
        <title>Extensive microbial diversity within the chicken gut microbiome revealed by metagenomics and culture.</title>
        <authorList>
            <person name="Gilroy R."/>
            <person name="Ravi A."/>
            <person name="Getino M."/>
            <person name="Pursley I."/>
            <person name="Horton D.L."/>
            <person name="Alikhan N.F."/>
            <person name="Baker D."/>
            <person name="Gharbi K."/>
            <person name="Hall N."/>
            <person name="Watson M."/>
            <person name="Adriaenssens E.M."/>
            <person name="Foster-Nyarko E."/>
            <person name="Jarju S."/>
            <person name="Secka A."/>
            <person name="Antonio M."/>
            <person name="Oren A."/>
            <person name="Chaudhuri R.R."/>
            <person name="La Ragione R."/>
            <person name="Hildebrand F."/>
            <person name="Pallen M.J."/>
        </authorList>
    </citation>
    <scope>NUCLEOTIDE SEQUENCE</scope>
    <source>
        <strain evidence="4">ChiGjej4B4-7305</strain>
    </source>
</reference>
<dbReference type="AlphaFoldDB" id="A0A9D2EAE0"/>
<reference evidence="4" key="2">
    <citation type="submission" date="2021-04" db="EMBL/GenBank/DDBJ databases">
        <authorList>
            <person name="Gilroy R."/>
        </authorList>
    </citation>
    <scope>NUCLEOTIDE SEQUENCE</scope>
    <source>
        <strain evidence="4">ChiGjej4B4-7305</strain>
    </source>
</reference>
<evidence type="ECO:0000256" key="1">
    <source>
        <dbReference type="ARBA" id="ARBA00022679"/>
    </source>
</evidence>
<dbReference type="Proteomes" id="UP000824037">
    <property type="component" value="Unassembled WGS sequence"/>
</dbReference>
<accession>A0A9D2EAE0</accession>